<dbReference type="SMART" id="SM00421">
    <property type="entry name" value="HTH_LUXR"/>
    <property type="match status" value="1"/>
</dbReference>
<feature type="domain" description="HTH luxR-type" evidence="6">
    <location>
        <begin position="159"/>
        <end position="224"/>
    </location>
</feature>
<dbReference type="SMART" id="SM00448">
    <property type="entry name" value="REC"/>
    <property type="match status" value="1"/>
</dbReference>
<evidence type="ECO:0000256" key="4">
    <source>
        <dbReference type="ARBA" id="ARBA00023163"/>
    </source>
</evidence>
<dbReference type="EMBL" id="JBHTMP010000013">
    <property type="protein sequence ID" value="MFD1321643.1"/>
    <property type="molecule type" value="Genomic_DNA"/>
</dbReference>
<organism evidence="8 9">
    <name type="scientific">Micromonospora sonneratiae</name>
    <dbReference type="NCBI Taxonomy" id="1184706"/>
    <lineage>
        <taxon>Bacteria</taxon>
        <taxon>Bacillati</taxon>
        <taxon>Actinomycetota</taxon>
        <taxon>Actinomycetes</taxon>
        <taxon>Micromonosporales</taxon>
        <taxon>Micromonosporaceae</taxon>
        <taxon>Micromonospora</taxon>
    </lineage>
</organism>
<keyword evidence="3" id="KW-0238">DNA-binding</keyword>
<keyword evidence="4" id="KW-0804">Transcription</keyword>
<dbReference type="InterPro" id="IPR016032">
    <property type="entry name" value="Sig_transdc_resp-reg_C-effctor"/>
</dbReference>
<dbReference type="InterPro" id="IPR000792">
    <property type="entry name" value="Tscrpt_reg_LuxR_C"/>
</dbReference>
<evidence type="ECO:0000256" key="5">
    <source>
        <dbReference type="PROSITE-ProRule" id="PRU00169"/>
    </source>
</evidence>
<keyword evidence="9" id="KW-1185">Reference proteome</keyword>
<proteinExistence type="predicted"/>
<dbReference type="SUPFAM" id="SSF52172">
    <property type="entry name" value="CheY-like"/>
    <property type="match status" value="1"/>
</dbReference>
<dbReference type="InterPro" id="IPR011006">
    <property type="entry name" value="CheY-like_superfamily"/>
</dbReference>
<evidence type="ECO:0000259" key="6">
    <source>
        <dbReference type="PROSITE" id="PS50043"/>
    </source>
</evidence>
<dbReference type="Pfam" id="PF00196">
    <property type="entry name" value="GerE"/>
    <property type="match status" value="1"/>
</dbReference>
<dbReference type="Gene3D" id="3.40.50.2300">
    <property type="match status" value="1"/>
</dbReference>
<protein>
    <submittedName>
        <fullName evidence="8">Response regulator</fullName>
    </submittedName>
</protein>
<dbReference type="CDD" id="cd06170">
    <property type="entry name" value="LuxR_C_like"/>
    <property type="match status" value="1"/>
</dbReference>
<dbReference type="PROSITE" id="PS50110">
    <property type="entry name" value="RESPONSE_REGULATORY"/>
    <property type="match status" value="1"/>
</dbReference>
<feature type="modified residue" description="4-aspartylphosphate" evidence="5">
    <location>
        <position position="66"/>
    </location>
</feature>
<evidence type="ECO:0000256" key="2">
    <source>
        <dbReference type="ARBA" id="ARBA00023015"/>
    </source>
</evidence>
<keyword evidence="2" id="KW-0805">Transcription regulation</keyword>
<sequence length="231" mass="25630">MMAGNGAAEAPVPIRILLVDDQPLFRRAIATLINEQDDLTVVGEAVNGLEGVEKAHALTPDLVVMDVEMPVMNGVEAARLIREQLPAIKVIMLTVSEEDDHLFDAIRNGVHGYLLKDLRPEQLYDMLRSVMRNETPVSPVLASRLLAELREGPRRRPSPAVPEPAVSRRELEILQLVADGLTNKEIGRKLSITEGTVKNHIHNALQKLQMENRIQAAAYIVRQGLGNPRRQ</sequence>
<evidence type="ECO:0000256" key="3">
    <source>
        <dbReference type="ARBA" id="ARBA00023125"/>
    </source>
</evidence>
<evidence type="ECO:0000256" key="1">
    <source>
        <dbReference type="ARBA" id="ARBA00022553"/>
    </source>
</evidence>
<dbReference type="PROSITE" id="PS00622">
    <property type="entry name" value="HTH_LUXR_1"/>
    <property type="match status" value="1"/>
</dbReference>
<dbReference type="Pfam" id="PF00072">
    <property type="entry name" value="Response_reg"/>
    <property type="match status" value="1"/>
</dbReference>
<comment type="caution">
    <text evidence="8">The sequence shown here is derived from an EMBL/GenBank/DDBJ whole genome shotgun (WGS) entry which is preliminary data.</text>
</comment>
<dbReference type="PANTHER" id="PTHR43214">
    <property type="entry name" value="TWO-COMPONENT RESPONSE REGULATOR"/>
    <property type="match status" value="1"/>
</dbReference>
<keyword evidence="1 5" id="KW-0597">Phosphoprotein</keyword>
<dbReference type="Proteomes" id="UP001597260">
    <property type="component" value="Unassembled WGS sequence"/>
</dbReference>
<name>A0ABW3YD18_9ACTN</name>
<accession>A0ABW3YD18</accession>
<feature type="domain" description="Response regulatory" evidence="7">
    <location>
        <begin position="15"/>
        <end position="131"/>
    </location>
</feature>
<dbReference type="PRINTS" id="PR00038">
    <property type="entry name" value="HTHLUXR"/>
</dbReference>
<gene>
    <name evidence="8" type="ORF">ACFQ4H_11150</name>
</gene>
<dbReference type="InterPro" id="IPR058245">
    <property type="entry name" value="NreC/VraR/RcsB-like_REC"/>
</dbReference>
<dbReference type="InterPro" id="IPR001789">
    <property type="entry name" value="Sig_transdc_resp-reg_receiver"/>
</dbReference>
<dbReference type="PROSITE" id="PS50043">
    <property type="entry name" value="HTH_LUXR_2"/>
    <property type="match status" value="1"/>
</dbReference>
<dbReference type="PANTHER" id="PTHR43214:SF24">
    <property type="entry name" value="TRANSCRIPTIONAL REGULATORY PROTEIN NARL-RELATED"/>
    <property type="match status" value="1"/>
</dbReference>
<evidence type="ECO:0000313" key="8">
    <source>
        <dbReference type="EMBL" id="MFD1321643.1"/>
    </source>
</evidence>
<evidence type="ECO:0000259" key="7">
    <source>
        <dbReference type="PROSITE" id="PS50110"/>
    </source>
</evidence>
<dbReference type="CDD" id="cd17535">
    <property type="entry name" value="REC_NarL-like"/>
    <property type="match status" value="1"/>
</dbReference>
<dbReference type="RefSeq" id="WP_377569839.1">
    <property type="nucleotide sequence ID" value="NZ_JBHTMP010000013.1"/>
</dbReference>
<dbReference type="SUPFAM" id="SSF46894">
    <property type="entry name" value="C-terminal effector domain of the bipartite response regulators"/>
    <property type="match status" value="1"/>
</dbReference>
<evidence type="ECO:0000313" key="9">
    <source>
        <dbReference type="Proteomes" id="UP001597260"/>
    </source>
</evidence>
<dbReference type="InterPro" id="IPR039420">
    <property type="entry name" value="WalR-like"/>
</dbReference>
<reference evidence="9" key="1">
    <citation type="journal article" date="2019" name="Int. J. Syst. Evol. Microbiol.">
        <title>The Global Catalogue of Microorganisms (GCM) 10K type strain sequencing project: providing services to taxonomists for standard genome sequencing and annotation.</title>
        <authorList>
            <consortium name="The Broad Institute Genomics Platform"/>
            <consortium name="The Broad Institute Genome Sequencing Center for Infectious Disease"/>
            <person name="Wu L."/>
            <person name="Ma J."/>
        </authorList>
    </citation>
    <scope>NUCLEOTIDE SEQUENCE [LARGE SCALE GENOMIC DNA]</scope>
    <source>
        <strain evidence="9">JCM 31037</strain>
    </source>
</reference>